<dbReference type="SFLD" id="SFLDS00019">
    <property type="entry name" value="Glutathione_Transferase_(cytos"/>
    <property type="match status" value="1"/>
</dbReference>
<dbReference type="EC" id="2.5.1.18" evidence="2"/>
<evidence type="ECO:0000256" key="2">
    <source>
        <dbReference type="ARBA" id="ARBA00012452"/>
    </source>
</evidence>
<dbReference type="Proteomes" id="UP001362999">
    <property type="component" value="Unassembled WGS sequence"/>
</dbReference>
<proteinExistence type="inferred from homology"/>
<dbReference type="PANTHER" id="PTHR44051">
    <property type="entry name" value="GLUTATHIONE S-TRANSFERASE-RELATED"/>
    <property type="match status" value="1"/>
</dbReference>
<evidence type="ECO:0000256" key="4">
    <source>
        <dbReference type="ARBA" id="ARBA00047960"/>
    </source>
</evidence>
<dbReference type="SFLD" id="SFLDG00358">
    <property type="entry name" value="Main_(cytGST)"/>
    <property type="match status" value="1"/>
</dbReference>
<name>A0AAW0E404_9AGAR</name>
<evidence type="ECO:0000256" key="3">
    <source>
        <dbReference type="ARBA" id="ARBA00022679"/>
    </source>
</evidence>
<dbReference type="AlphaFoldDB" id="A0AAW0E404"/>
<accession>A0AAW0E404</accession>
<feature type="domain" description="GST N-terminal" evidence="5">
    <location>
        <begin position="9"/>
        <end position="91"/>
    </location>
</feature>
<gene>
    <name evidence="6" type="ORF">R3P38DRAFT_2842386</name>
</gene>
<dbReference type="EMBL" id="JAWWNJ010000004">
    <property type="protein sequence ID" value="KAK7057670.1"/>
    <property type="molecule type" value="Genomic_DNA"/>
</dbReference>
<dbReference type="InterPro" id="IPR040079">
    <property type="entry name" value="Glutathione_S-Trfase"/>
</dbReference>
<dbReference type="InterPro" id="IPR004045">
    <property type="entry name" value="Glutathione_S-Trfase_N"/>
</dbReference>
<organism evidence="6 7">
    <name type="scientific">Favolaschia claudopus</name>
    <dbReference type="NCBI Taxonomy" id="2862362"/>
    <lineage>
        <taxon>Eukaryota</taxon>
        <taxon>Fungi</taxon>
        <taxon>Dikarya</taxon>
        <taxon>Basidiomycota</taxon>
        <taxon>Agaricomycotina</taxon>
        <taxon>Agaricomycetes</taxon>
        <taxon>Agaricomycetidae</taxon>
        <taxon>Agaricales</taxon>
        <taxon>Marasmiineae</taxon>
        <taxon>Mycenaceae</taxon>
        <taxon>Favolaschia</taxon>
    </lineage>
</organism>
<dbReference type="SUPFAM" id="SSF52833">
    <property type="entry name" value="Thioredoxin-like"/>
    <property type="match status" value="1"/>
</dbReference>
<keyword evidence="3" id="KW-0808">Transferase</keyword>
<keyword evidence="7" id="KW-1185">Reference proteome</keyword>
<dbReference type="Gene3D" id="1.20.1050.10">
    <property type="match status" value="1"/>
</dbReference>
<comment type="catalytic activity">
    <reaction evidence="4">
        <text>RX + glutathione = an S-substituted glutathione + a halide anion + H(+)</text>
        <dbReference type="Rhea" id="RHEA:16437"/>
        <dbReference type="ChEBI" id="CHEBI:15378"/>
        <dbReference type="ChEBI" id="CHEBI:16042"/>
        <dbReference type="ChEBI" id="CHEBI:17792"/>
        <dbReference type="ChEBI" id="CHEBI:57925"/>
        <dbReference type="ChEBI" id="CHEBI:90779"/>
        <dbReference type="EC" id="2.5.1.18"/>
    </reaction>
</comment>
<evidence type="ECO:0000259" key="5">
    <source>
        <dbReference type="PROSITE" id="PS50404"/>
    </source>
</evidence>
<dbReference type="InterPro" id="IPR036249">
    <property type="entry name" value="Thioredoxin-like_sf"/>
</dbReference>
<dbReference type="Pfam" id="PF02798">
    <property type="entry name" value="GST_N"/>
    <property type="match status" value="1"/>
</dbReference>
<comment type="similarity">
    <text evidence="1">Belongs to the GST superfamily.</text>
</comment>
<dbReference type="CDD" id="cd03189">
    <property type="entry name" value="GST_C_GTT1_like"/>
    <property type="match status" value="1"/>
</dbReference>
<dbReference type="GO" id="GO:0004602">
    <property type="term" value="F:glutathione peroxidase activity"/>
    <property type="evidence" value="ECO:0007669"/>
    <property type="project" value="UniProtKB-ARBA"/>
</dbReference>
<dbReference type="InterPro" id="IPR004046">
    <property type="entry name" value="GST_C"/>
</dbReference>
<dbReference type="FunFam" id="3.40.30.10:FF:000156">
    <property type="entry name" value="Glutathione S-transferase 1"/>
    <property type="match status" value="1"/>
</dbReference>
<dbReference type="SUPFAM" id="SSF47616">
    <property type="entry name" value="GST C-terminal domain-like"/>
    <property type="match status" value="1"/>
</dbReference>
<dbReference type="PROSITE" id="PS50404">
    <property type="entry name" value="GST_NTER"/>
    <property type="match status" value="1"/>
</dbReference>
<dbReference type="GO" id="GO:0005737">
    <property type="term" value="C:cytoplasm"/>
    <property type="evidence" value="ECO:0007669"/>
    <property type="project" value="UniProtKB-ARBA"/>
</dbReference>
<evidence type="ECO:0000313" key="7">
    <source>
        <dbReference type="Proteomes" id="UP001362999"/>
    </source>
</evidence>
<dbReference type="GO" id="GO:0004364">
    <property type="term" value="F:glutathione transferase activity"/>
    <property type="evidence" value="ECO:0007669"/>
    <property type="project" value="UniProtKB-EC"/>
</dbReference>
<sequence>MSSLDRSDLPTITLHWLEKSRAQRILWLLEELNLPYEIKRYKREPGTNYAPPELKSVHAIGKSPVLTIGDLTLAESALIVEYLTEHFGPGLIPSKWKPGLEGKVAGETDEYMRYRYLMHYSEGSFMPLLLTSIVASNIKSAPVPFFIRPITSRISGQINNYVIPNLTTHLTFLEEQLASSPNGGSYLCGDKLTGADIIMSFPILGVLNDKSLAVNRATYPKLFAYADELQKGESYKRAVEKIIALEGEYVLVP</sequence>
<evidence type="ECO:0000313" key="6">
    <source>
        <dbReference type="EMBL" id="KAK7057670.1"/>
    </source>
</evidence>
<dbReference type="Gene3D" id="3.40.30.10">
    <property type="entry name" value="Glutaredoxin"/>
    <property type="match status" value="1"/>
</dbReference>
<evidence type="ECO:0000256" key="1">
    <source>
        <dbReference type="ARBA" id="ARBA00007409"/>
    </source>
</evidence>
<reference evidence="6 7" key="1">
    <citation type="journal article" date="2024" name="J Genomics">
        <title>Draft genome sequencing and assembly of Favolaschia claudopus CIRM-BRFM 2984 isolated from oak limbs.</title>
        <authorList>
            <person name="Navarro D."/>
            <person name="Drula E."/>
            <person name="Chaduli D."/>
            <person name="Cazenave R."/>
            <person name="Ahrendt S."/>
            <person name="Wang J."/>
            <person name="Lipzen A."/>
            <person name="Daum C."/>
            <person name="Barry K."/>
            <person name="Grigoriev I.V."/>
            <person name="Favel A."/>
            <person name="Rosso M.N."/>
            <person name="Martin F."/>
        </authorList>
    </citation>
    <scope>NUCLEOTIDE SEQUENCE [LARGE SCALE GENOMIC DNA]</scope>
    <source>
        <strain evidence="6 7">CIRM-BRFM 2984</strain>
    </source>
</reference>
<dbReference type="Pfam" id="PF14497">
    <property type="entry name" value="GST_C_3"/>
    <property type="match status" value="1"/>
</dbReference>
<comment type="caution">
    <text evidence="6">The sequence shown here is derived from an EMBL/GenBank/DDBJ whole genome shotgun (WGS) entry which is preliminary data.</text>
</comment>
<dbReference type="CDD" id="cd03046">
    <property type="entry name" value="GST_N_GTT1_like"/>
    <property type="match status" value="1"/>
</dbReference>
<dbReference type="PANTHER" id="PTHR44051:SF9">
    <property type="entry name" value="GLUTATHIONE S-TRANSFERASE 1"/>
    <property type="match status" value="1"/>
</dbReference>
<dbReference type="InterPro" id="IPR036282">
    <property type="entry name" value="Glutathione-S-Trfase_C_sf"/>
</dbReference>
<protein>
    <recommendedName>
        <fullName evidence="2">glutathione transferase</fullName>
        <ecNumber evidence="2">2.5.1.18</ecNumber>
    </recommendedName>
</protein>